<dbReference type="GO" id="GO:0003677">
    <property type="term" value="F:DNA binding"/>
    <property type="evidence" value="ECO:0007669"/>
    <property type="project" value="UniProtKB-KW"/>
</dbReference>
<dbReference type="Gene3D" id="1.10.260.40">
    <property type="entry name" value="lambda repressor-like DNA-binding domains"/>
    <property type="match status" value="1"/>
</dbReference>
<evidence type="ECO:0000313" key="6">
    <source>
        <dbReference type="EMBL" id="SDG16870.1"/>
    </source>
</evidence>
<reference evidence="6 7" key="1">
    <citation type="submission" date="2016-10" db="EMBL/GenBank/DDBJ databases">
        <authorList>
            <person name="de Groot N.N."/>
        </authorList>
    </citation>
    <scope>NUCLEOTIDE SEQUENCE [LARGE SCALE GENOMIC DNA]</scope>
    <source>
        <strain evidence="6 7">DSM 27375</strain>
    </source>
</reference>
<comment type="similarity">
    <text evidence="1">Belongs to the ner transcriptional regulatory family.</text>
</comment>
<dbReference type="InterPro" id="IPR001387">
    <property type="entry name" value="Cro/C1-type_HTH"/>
</dbReference>
<dbReference type="CDD" id="cd00093">
    <property type="entry name" value="HTH_XRE"/>
    <property type="match status" value="1"/>
</dbReference>
<evidence type="ECO:0000313" key="7">
    <source>
        <dbReference type="Proteomes" id="UP000182284"/>
    </source>
</evidence>
<evidence type="ECO:0000259" key="5">
    <source>
        <dbReference type="PROSITE" id="PS50943"/>
    </source>
</evidence>
<accession>A0A1G7S415</accession>
<dbReference type="Proteomes" id="UP000182284">
    <property type="component" value="Unassembled WGS sequence"/>
</dbReference>
<dbReference type="InterPro" id="IPR038722">
    <property type="entry name" value="Ner_HTH_dom"/>
</dbReference>
<evidence type="ECO:0000256" key="1">
    <source>
        <dbReference type="ARBA" id="ARBA00006157"/>
    </source>
</evidence>
<proteinExistence type="inferred from homology"/>
<dbReference type="Pfam" id="PF13693">
    <property type="entry name" value="HTH_35"/>
    <property type="match status" value="1"/>
</dbReference>
<evidence type="ECO:0000256" key="4">
    <source>
        <dbReference type="ARBA" id="ARBA00023163"/>
    </source>
</evidence>
<keyword evidence="3 6" id="KW-0238">DNA-binding</keyword>
<dbReference type="OrthoDB" id="5405994at2"/>
<evidence type="ECO:0000256" key="3">
    <source>
        <dbReference type="ARBA" id="ARBA00023125"/>
    </source>
</evidence>
<protein>
    <submittedName>
        <fullName evidence="6">Winged helix-turn-helix DNA-binding</fullName>
    </submittedName>
</protein>
<name>A0A1G7S415_9RHOB</name>
<feature type="domain" description="HTH cro/C1-type" evidence="5">
    <location>
        <begin position="15"/>
        <end position="68"/>
    </location>
</feature>
<keyword evidence="2" id="KW-0805">Transcription regulation</keyword>
<evidence type="ECO:0000256" key="2">
    <source>
        <dbReference type="ARBA" id="ARBA00023015"/>
    </source>
</evidence>
<dbReference type="EMBL" id="FNBL01000013">
    <property type="protein sequence ID" value="SDG16870.1"/>
    <property type="molecule type" value="Genomic_DNA"/>
</dbReference>
<gene>
    <name evidence="6" type="ORF">SAMN04488117_11345</name>
</gene>
<organism evidence="6 7">
    <name type="scientific">Celeribacter baekdonensis</name>
    <dbReference type="NCBI Taxonomy" id="875171"/>
    <lineage>
        <taxon>Bacteria</taxon>
        <taxon>Pseudomonadati</taxon>
        <taxon>Pseudomonadota</taxon>
        <taxon>Alphaproteobacteria</taxon>
        <taxon>Rhodobacterales</taxon>
        <taxon>Roseobacteraceae</taxon>
        <taxon>Celeribacter</taxon>
    </lineage>
</organism>
<dbReference type="SMART" id="SM00530">
    <property type="entry name" value="HTH_XRE"/>
    <property type="match status" value="1"/>
</dbReference>
<keyword evidence="4" id="KW-0804">Transcription</keyword>
<dbReference type="InterPro" id="IPR010982">
    <property type="entry name" value="Lambda_DNA-bd_dom_sf"/>
</dbReference>
<dbReference type="SUPFAM" id="SSF47413">
    <property type="entry name" value="lambda repressor-like DNA-binding domains"/>
    <property type="match status" value="1"/>
</dbReference>
<dbReference type="RefSeq" id="WP_074646480.1">
    <property type="nucleotide sequence ID" value="NZ_FNBL01000013.1"/>
</dbReference>
<dbReference type="PROSITE" id="PS50943">
    <property type="entry name" value="HTH_CROC1"/>
    <property type="match status" value="1"/>
</dbReference>
<sequence>MNNHARKNFEAHEALKMRLRLNGISLAEIARQVGVSRTTVSLVGLRKLQNSTVERAIADALGVPAEHLFAPVEKEKSE</sequence>
<dbReference type="AlphaFoldDB" id="A0A1G7S415"/>